<keyword evidence="2" id="KW-1185">Reference proteome</keyword>
<evidence type="ECO:0000313" key="1">
    <source>
        <dbReference type="EMBL" id="SEG20707.1"/>
    </source>
</evidence>
<dbReference type="InterPro" id="IPR023393">
    <property type="entry name" value="START-like_dom_sf"/>
</dbReference>
<dbReference type="CDD" id="cd07820">
    <property type="entry name" value="SRPBCC_3"/>
    <property type="match status" value="1"/>
</dbReference>
<dbReference type="EMBL" id="FNVP01000007">
    <property type="protein sequence ID" value="SEG20707.1"/>
    <property type="molecule type" value="Genomic_DNA"/>
</dbReference>
<protein>
    <submittedName>
        <fullName evidence="1">Ligand-binding SRPBCC domain-containing protein</fullName>
    </submittedName>
</protein>
<gene>
    <name evidence="1" type="ORF">SAMN04488130_107145</name>
</gene>
<name>A0A1H5YAN8_9FLAO</name>
<evidence type="ECO:0000313" key="2">
    <source>
        <dbReference type="Proteomes" id="UP000236737"/>
    </source>
</evidence>
<dbReference type="Proteomes" id="UP000236737">
    <property type="component" value="Unassembled WGS sequence"/>
</dbReference>
<dbReference type="AlphaFoldDB" id="A0A1H5YAN8"/>
<accession>A0A1H5YAN8</accession>
<organism evidence="1 2">
    <name type="scientific">Flavobacterium urumqiense</name>
    <dbReference type="NCBI Taxonomy" id="935224"/>
    <lineage>
        <taxon>Bacteria</taxon>
        <taxon>Pseudomonadati</taxon>
        <taxon>Bacteroidota</taxon>
        <taxon>Flavobacteriia</taxon>
        <taxon>Flavobacteriales</taxon>
        <taxon>Flavobacteriaceae</taxon>
        <taxon>Flavobacterium</taxon>
    </lineage>
</organism>
<proteinExistence type="predicted"/>
<dbReference type="SUPFAM" id="SSF55961">
    <property type="entry name" value="Bet v1-like"/>
    <property type="match status" value="1"/>
</dbReference>
<dbReference type="Gene3D" id="3.30.530.20">
    <property type="match status" value="1"/>
</dbReference>
<sequence length="150" mass="17717">MTVIKIITRINAPRQCVFDLSRNIDVHQQPASPTHETAIDGITSGLINFNETVTWRGKHFGVYLKHKSRITAMNVYDYFVDEMEEGHFKSFRHEHFFTEKNGLTIMKDKIYYEVPYGVFGKLFDYLFLKNHLLNFLLQRNKTLRTLAEKQ</sequence>
<dbReference type="OrthoDB" id="9801773at2"/>
<dbReference type="RefSeq" id="WP_104000049.1">
    <property type="nucleotide sequence ID" value="NZ_FNVP01000007.1"/>
</dbReference>
<reference evidence="2" key="1">
    <citation type="submission" date="2016-10" db="EMBL/GenBank/DDBJ databases">
        <authorList>
            <person name="Varghese N."/>
            <person name="Submissions S."/>
        </authorList>
    </citation>
    <scope>NUCLEOTIDE SEQUENCE [LARGE SCALE GENOMIC DNA]</scope>
    <source>
        <strain evidence="2">CGMCC 1.9230</strain>
    </source>
</reference>